<dbReference type="SUPFAM" id="SSF103473">
    <property type="entry name" value="MFS general substrate transporter"/>
    <property type="match status" value="1"/>
</dbReference>
<comment type="subcellular location">
    <subcellularLocation>
        <location evidence="1">Cell membrane</location>
        <topology evidence="1">Multi-pass membrane protein</topology>
    </subcellularLocation>
</comment>
<dbReference type="InterPro" id="IPR020846">
    <property type="entry name" value="MFS_dom"/>
</dbReference>
<keyword evidence="4 6" id="KW-1133">Transmembrane helix</keyword>
<evidence type="ECO:0000259" key="7">
    <source>
        <dbReference type="PROSITE" id="PS50850"/>
    </source>
</evidence>
<feature type="transmembrane region" description="Helical" evidence="6">
    <location>
        <begin position="166"/>
        <end position="187"/>
    </location>
</feature>
<feature type="transmembrane region" description="Helical" evidence="6">
    <location>
        <begin position="334"/>
        <end position="359"/>
    </location>
</feature>
<dbReference type="GO" id="GO:0022857">
    <property type="term" value="F:transmembrane transporter activity"/>
    <property type="evidence" value="ECO:0007669"/>
    <property type="project" value="InterPro"/>
</dbReference>
<accession>A0A6A8AIP2</accession>
<evidence type="ECO:0000256" key="3">
    <source>
        <dbReference type="ARBA" id="ARBA00022692"/>
    </source>
</evidence>
<dbReference type="PANTHER" id="PTHR43124">
    <property type="entry name" value="PURINE EFFLUX PUMP PBUE"/>
    <property type="match status" value="1"/>
</dbReference>
<keyword evidence="9" id="KW-1185">Reference proteome</keyword>
<feature type="transmembrane region" description="Helical" evidence="6">
    <location>
        <begin position="301"/>
        <end position="322"/>
    </location>
</feature>
<feature type="transmembrane region" description="Helical" evidence="6">
    <location>
        <begin position="12"/>
        <end position="31"/>
    </location>
</feature>
<evidence type="ECO:0000313" key="8">
    <source>
        <dbReference type="EMBL" id="MQY49570.1"/>
    </source>
</evidence>
<feature type="transmembrane region" description="Helical" evidence="6">
    <location>
        <begin position="276"/>
        <end position="295"/>
    </location>
</feature>
<keyword evidence="2" id="KW-1003">Cell membrane</keyword>
<dbReference type="RefSeq" id="WP_153359489.1">
    <property type="nucleotide sequence ID" value="NZ_WIXI01000051.1"/>
</dbReference>
<evidence type="ECO:0000256" key="1">
    <source>
        <dbReference type="ARBA" id="ARBA00004651"/>
    </source>
</evidence>
<dbReference type="Proteomes" id="UP000435138">
    <property type="component" value="Unassembled WGS sequence"/>
</dbReference>
<feature type="domain" description="Major facilitator superfamily (MFS) profile" evidence="7">
    <location>
        <begin position="17"/>
        <end position="390"/>
    </location>
</feature>
<evidence type="ECO:0000256" key="5">
    <source>
        <dbReference type="ARBA" id="ARBA00023136"/>
    </source>
</evidence>
<sequence length="390" mass="39987">MTFENTQAKSDRLPIGGLLALAMAGFITLMTEVMPAGLLPQISAGLQIDESMAGQLVTAYAAGSFVTAIPMMTLTQAMARRSLLLIAIGGFALVNMATALSSHYGLTIAARFLAGMFGGIVWALLVGYAARMVPARLAGRAIAMTGIGAPLAFSVGVPLGTSLGAFVGWDVAFMLMSAVALGLMIWVRVGLPDFPGQKSDDQTSTLTVLAMPGLGAILVVMFAFVVGHNILYTYIAPLLGPSGLSGRVDLVLLVFGLSSLAGLWIVGATIDRHLRLLVLTSLFVFCAIAIAFGLAGASVPVMLVGVALWGAVAGAAPTLFQTAEARAAGDATDVAQAIFVTVWNSGVAVGGFAGGLLLAGFGTWSLSWAVLFLLVLAMTIARAASAGFSR</sequence>
<keyword evidence="3 6" id="KW-0812">Transmembrane</keyword>
<dbReference type="InterPro" id="IPR011701">
    <property type="entry name" value="MFS"/>
</dbReference>
<evidence type="ECO:0000256" key="6">
    <source>
        <dbReference type="SAM" id="Phobius"/>
    </source>
</evidence>
<dbReference type="Pfam" id="PF07690">
    <property type="entry name" value="MFS_1"/>
    <property type="match status" value="1"/>
</dbReference>
<feature type="transmembrane region" description="Helical" evidence="6">
    <location>
        <begin position="51"/>
        <end position="71"/>
    </location>
</feature>
<dbReference type="CDD" id="cd17324">
    <property type="entry name" value="MFS_NepI_like"/>
    <property type="match status" value="1"/>
</dbReference>
<evidence type="ECO:0000256" key="2">
    <source>
        <dbReference type="ARBA" id="ARBA00022475"/>
    </source>
</evidence>
<dbReference type="PROSITE" id="PS50850">
    <property type="entry name" value="MFS"/>
    <property type="match status" value="1"/>
</dbReference>
<dbReference type="PANTHER" id="PTHR43124:SF3">
    <property type="entry name" value="CHLORAMPHENICOL EFFLUX PUMP RV0191"/>
    <property type="match status" value="1"/>
</dbReference>
<evidence type="ECO:0000256" key="4">
    <source>
        <dbReference type="ARBA" id="ARBA00022989"/>
    </source>
</evidence>
<feature type="transmembrane region" description="Helical" evidence="6">
    <location>
        <begin position="250"/>
        <end position="269"/>
    </location>
</feature>
<dbReference type="EMBL" id="WIXI01000051">
    <property type="protein sequence ID" value="MQY49570.1"/>
    <property type="molecule type" value="Genomic_DNA"/>
</dbReference>
<comment type="caution">
    <text evidence="8">The sequence shown here is derived from an EMBL/GenBank/DDBJ whole genome shotgun (WGS) entry which is preliminary data.</text>
</comment>
<dbReference type="Gene3D" id="1.20.1250.20">
    <property type="entry name" value="MFS general substrate transporter like domains"/>
    <property type="match status" value="1"/>
</dbReference>
<feature type="transmembrane region" description="Helical" evidence="6">
    <location>
        <begin position="365"/>
        <end position="384"/>
    </location>
</feature>
<feature type="transmembrane region" description="Helical" evidence="6">
    <location>
        <begin position="108"/>
        <end position="129"/>
    </location>
</feature>
<protein>
    <submittedName>
        <fullName evidence="8">MFS transporter</fullName>
    </submittedName>
</protein>
<reference evidence="8 9" key="1">
    <citation type="submission" date="2019-11" db="EMBL/GenBank/DDBJ databases">
        <title>Genome analysis of Rhizobacterium cereale a novel genus and species isolated from maize roots in North Spain.</title>
        <authorList>
            <person name="Menendez E."/>
            <person name="Flores-Felix J.D."/>
            <person name="Ramirez-Bahena M.-H."/>
            <person name="Igual J.M."/>
            <person name="Garcia-Fraile P."/>
            <person name="Peix A."/>
            <person name="Velazquez E."/>
        </authorList>
    </citation>
    <scope>NUCLEOTIDE SEQUENCE [LARGE SCALE GENOMIC DNA]</scope>
    <source>
        <strain evidence="8 9">RZME27</strain>
    </source>
</reference>
<feature type="transmembrane region" description="Helical" evidence="6">
    <location>
        <begin position="208"/>
        <end position="230"/>
    </location>
</feature>
<evidence type="ECO:0000313" key="9">
    <source>
        <dbReference type="Proteomes" id="UP000435138"/>
    </source>
</evidence>
<dbReference type="InterPro" id="IPR036259">
    <property type="entry name" value="MFS_trans_sf"/>
</dbReference>
<proteinExistence type="predicted"/>
<dbReference type="InterPro" id="IPR050189">
    <property type="entry name" value="MFS_Efflux_Transporters"/>
</dbReference>
<dbReference type="GO" id="GO:0005886">
    <property type="term" value="C:plasma membrane"/>
    <property type="evidence" value="ECO:0007669"/>
    <property type="project" value="UniProtKB-SubCell"/>
</dbReference>
<gene>
    <name evidence="8" type="ORF">GAO09_26430</name>
</gene>
<keyword evidence="5 6" id="KW-0472">Membrane</keyword>
<name>A0A6A8AIP2_9HYPH</name>
<dbReference type="AlphaFoldDB" id="A0A6A8AIP2"/>
<feature type="transmembrane region" description="Helical" evidence="6">
    <location>
        <begin position="141"/>
        <end position="160"/>
    </location>
</feature>
<feature type="transmembrane region" description="Helical" evidence="6">
    <location>
        <begin position="83"/>
        <end position="102"/>
    </location>
</feature>
<organism evidence="8 9">
    <name type="scientific">Endobacterium cereale</name>
    <dbReference type="NCBI Taxonomy" id="2663029"/>
    <lineage>
        <taxon>Bacteria</taxon>
        <taxon>Pseudomonadati</taxon>
        <taxon>Pseudomonadota</taxon>
        <taxon>Alphaproteobacteria</taxon>
        <taxon>Hyphomicrobiales</taxon>
        <taxon>Rhizobiaceae</taxon>
        <taxon>Endobacterium</taxon>
    </lineage>
</organism>